<evidence type="ECO:0000313" key="5">
    <source>
        <dbReference type="EMBL" id="CAB4723283.1"/>
    </source>
</evidence>
<dbReference type="AlphaFoldDB" id="A0A6J7AFM2"/>
<dbReference type="GO" id="GO:0016491">
    <property type="term" value="F:oxidoreductase activity"/>
    <property type="evidence" value="ECO:0007669"/>
    <property type="project" value="UniProtKB-KW"/>
</dbReference>
<dbReference type="InterPro" id="IPR036291">
    <property type="entry name" value="NAD(P)-bd_dom_sf"/>
</dbReference>
<dbReference type="InterPro" id="IPR002347">
    <property type="entry name" value="SDR_fam"/>
</dbReference>
<proteinExistence type="inferred from homology"/>
<dbReference type="SUPFAM" id="SSF51735">
    <property type="entry name" value="NAD(P)-binding Rossmann-fold domains"/>
    <property type="match status" value="1"/>
</dbReference>
<dbReference type="CDD" id="cd05233">
    <property type="entry name" value="SDR_c"/>
    <property type="match status" value="1"/>
</dbReference>
<dbReference type="Pfam" id="PF00106">
    <property type="entry name" value="adh_short"/>
    <property type="match status" value="1"/>
</dbReference>
<protein>
    <submittedName>
        <fullName evidence="6">Unannotated protein</fullName>
    </submittedName>
</protein>
<dbReference type="EMBL" id="CAESGF010000005">
    <property type="protein sequence ID" value="CAB4363382.1"/>
    <property type="molecule type" value="Genomic_DNA"/>
</dbReference>
<dbReference type="EMBL" id="CAFAAV010000197">
    <property type="protein sequence ID" value="CAB4831684.1"/>
    <property type="molecule type" value="Genomic_DNA"/>
</dbReference>
<reference evidence="6" key="1">
    <citation type="submission" date="2020-05" db="EMBL/GenBank/DDBJ databases">
        <authorList>
            <person name="Chiriac C."/>
            <person name="Salcher M."/>
            <person name="Ghai R."/>
            <person name="Kavagutti S V."/>
        </authorList>
    </citation>
    <scope>NUCLEOTIDE SEQUENCE</scope>
</reference>
<dbReference type="PIRSF" id="PIRSF000126">
    <property type="entry name" value="11-beta-HSD1"/>
    <property type="match status" value="1"/>
</dbReference>
<dbReference type="EMBL" id="CAFBOL010000026">
    <property type="protein sequence ID" value="CAB4987249.1"/>
    <property type="molecule type" value="Genomic_DNA"/>
</dbReference>
<keyword evidence="2" id="KW-0560">Oxidoreductase</keyword>
<dbReference type="EMBL" id="CAFBIY010000039">
    <property type="protein sequence ID" value="CAB4849509.1"/>
    <property type="molecule type" value="Genomic_DNA"/>
</dbReference>
<evidence type="ECO:0000313" key="8">
    <source>
        <dbReference type="EMBL" id="CAB4925501.1"/>
    </source>
</evidence>
<gene>
    <name evidence="5" type="ORF">UFOPK2656_01541</name>
    <name evidence="6" type="ORF">UFOPK3099_02155</name>
    <name evidence="7" type="ORF">UFOPK3267_00935</name>
    <name evidence="8" type="ORF">UFOPK3651_01137</name>
    <name evidence="9" type="ORF">UFOPK3931_01233</name>
    <name evidence="4" type="ORF">UFOPK4189_01162</name>
</gene>
<dbReference type="EMBL" id="CAFBMT010000005">
    <property type="protein sequence ID" value="CAB4925501.1"/>
    <property type="molecule type" value="Genomic_DNA"/>
</dbReference>
<dbReference type="GO" id="GO:0016020">
    <property type="term" value="C:membrane"/>
    <property type="evidence" value="ECO:0007669"/>
    <property type="project" value="TreeGrafter"/>
</dbReference>
<organism evidence="6">
    <name type="scientific">freshwater metagenome</name>
    <dbReference type="NCBI Taxonomy" id="449393"/>
    <lineage>
        <taxon>unclassified sequences</taxon>
        <taxon>metagenomes</taxon>
        <taxon>ecological metagenomes</taxon>
    </lineage>
</organism>
<evidence type="ECO:0000313" key="9">
    <source>
        <dbReference type="EMBL" id="CAB4987249.1"/>
    </source>
</evidence>
<dbReference type="PANTHER" id="PTHR44196">
    <property type="entry name" value="DEHYDROGENASE/REDUCTASE SDR FAMILY MEMBER 7B"/>
    <property type="match status" value="1"/>
</dbReference>
<evidence type="ECO:0000256" key="1">
    <source>
        <dbReference type="ARBA" id="ARBA00006484"/>
    </source>
</evidence>
<evidence type="ECO:0000313" key="6">
    <source>
        <dbReference type="EMBL" id="CAB4831684.1"/>
    </source>
</evidence>
<evidence type="ECO:0000313" key="7">
    <source>
        <dbReference type="EMBL" id="CAB4849509.1"/>
    </source>
</evidence>
<accession>A0A6J7AFM2</accession>
<evidence type="ECO:0000256" key="2">
    <source>
        <dbReference type="ARBA" id="ARBA00023002"/>
    </source>
</evidence>
<name>A0A6J7AFM2_9ZZZZ</name>
<dbReference type="SMART" id="SM00822">
    <property type="entry name" value="PKS_KR"/>
    <property type="match status" value="1"/>
</dbReference>
<dbReference type="InterPro" id="IPR057326">
    <property type="entry name" value="KR_dom"/>
</dbReference>
<dbReference type="Gene3D" id="3.40.50.720">
    <property type="entry name" value="NAD(P)-binding Rossmann-like Domain"/>
    <property type="match status" value="1"/>
</dbReference>
<comment type="similarity">
    <text evidence="1">Belongs to the short-chain dehydrogenases/reductases (SDR) family.</text>
</comment>
<evidence type="ECO:0000259" key="3">
    <source>
        <dbReference type="SMART" id="SM00822"/>
    </source>
</evidence>
<dbReference type="PRINTS" id="PR00081">
    <property type="entry name" value="GDHRDH"/>
</dbReference>
<evidence type="ECO:0000313" key="4">
    <source>
        <dbReference type="EMBL" id="CAB4363382.1"/>
    </source>
</evidence>
<dbReference type="PANTHER" id="PTHR44196:SF2">
    <property type="entry name" value="SHORT-CHAIN DEHYDROGENASE-RELATED"/>
    <property type="match status" value="1"/>
</dbReference>
<dbReference type="EMBL" id="CAEZYF010000008">
    <property type="protein sequence ID" value="CAB4723283.1"/>
    <property type="molecule type" value="Genomic_DNA"/>
</dbReference>
<dbReference type="PRINTS" id="PR00080">
    <property type="entry name" value="SDRFAMILY"/>
</dbReference>
<dbReference type="PROSITE" id="PS00061">
    <property type="entry name" value="ADH_SHORT"/>
    <property type="match status" value="1"/>
</dbReference>
<feature type="domain" description="Ketoreductase" evidence="3">
    <location>
        <begin position="7"/>
        <end position="186"/>
    </location>
</feature>
<dbReference type="InterPro" id="IPR020904">
    <property type="entry name" value="Sc_DH/Rdtase_CS"/>
</dbReference>
<sequence>MATFPFSSALVTGASSGIGEAMVELLAGTGVHTVVVARRGDRLQALAERFSSVEVLVADLTTAEGLAAVEARVCSTERPIDLVVNNAGFGTSGLFHEIDADRLQQEVELNIGALTRLSHAALRTMVPRGRGYLLNVSSVASFQSAPKLAVYAATKAYVTSLSESLHEEARGTGVHVTALCPGLTRTEFQSVSSTEDYSTQFPKFAWLTSQEVAAGGLRDVAKGKCLSVPGAIYKGLVGVTGVVPRGMARRLAGLVQRG</sequence>